<accession>U4KWY0</accession>
<protein>
    <submittedName>
        <fullName evidence="1">Uncharacterized protein</fullName>
    </submittedName>
</protein>
<organism evidence="1 2">
    <name type="scientific">Pyronema omphalodes (strain CBS 100304)</name>
    <name type="common">Pyronema confluens</name>
    <dbReference type="NCBI Taxonomy" id="1076935"/>
    <lineage>
        <taxon>Eukaryota</taxon>
        <taxon>Fungi</taxon>
        <taxon>Dikarya</taxon>
        <taxon>Ascomycota</taxon>
        <taxon>Pezizomycotina</taxon>
        <taxon>Pezizomycetes</taxon>
        <taxon>Pezizales</taxon>
        <taxon>Pyronemataceae</taxon>
        <taxon>Pyronema</taxon>
    </lineage>
</organism>
<keyword evidence="2" id="KW-1185">Reference proteome</keyword>
<dbReference type="EMBL" id="HF935272">
    <property type="protein sequence ID" value="CCX05766.1"/>
    <property type="molecule type" value="Genomic_DNA"/>
</dbReference>
<dbReference type="Proteomes" id="UP000018144">
    <property type="component" value="Unassembled WGS sequence"/>
</dbReference>
<proteinExistence type="predicted"/>
<gene>
    <name evidence="1" type="ORF">PCON_05353</name>
</gene>
<evidence type="ECO:0000313" key="2">
    <source>
        <dbReference type="Proteomes" id="UP000018144"/>
    </source>
</evidence>
<dbReference type="AlphaFoldDB" id="U4KWY0"/>
<evidence type="ECO:0000313" key="1">
    <source>
        <dbReference type="EMBL" id="CCX05766.1"/>
    </source>
</evidence>
<reference evidence="1 2" key="1">
    <citation type="journal article" date="2013" name="PLoS Genet.">
        <title>The genome and development-dependent transcriptomes of Pyronema confluens: a window into fungal evolution.</title>
        <authorList>
            <person name="Traeger S."/>
            <person name="Altegoer F."/>
            <person name="Freitag M."/>
            <person name="Gabaldon T."/>
            <person name="Kempken F."/>
            <person name="Kumar A."/>
            <person name="Marcet-Houben M."/>
            <person name="Poggeler S."/>
            <person name="Stajich J.E."/>
            <person name="Nowrousian M."/>
        </authorList>
    </citation>
    <scope>NUCLEOTIDE SEQUENCE [LARGE SCALE GENOMIC DNA]</scope>
    <source>
        <strain evidence="2">CBS 100304</strain>
        <tissue evidence="1">Vegetative mycelium</tissue>
    </source>
</reference>
<name>U4KWY0_PYROM</name>
<sequence>MQQCKTHVSHGFSTIIAPCDRLPHCVFLNKYYSHVPGD</sequence>